<sequence>MKLLLDRNISRRIVKENNTFFPDSKQVREVGLEGFTDREFWTFANKNKFTIATFDSDFVGLSTLFHFLQR</sequence>
<comment type="caution">
    <text evidence="2">The sequence shown here is derived from an EMBL/GenBank/DDBJ whole genome shotgun (WGS) entry which is preliminary data.</text>
</comment>
<accession>A0ABP3YCD3</accession>
<feature type="domain" description="DUF5615" evidence="1">
    <location>
        <begin position="1"/>
        <end position="65"/>
    </location>
</feature>
<dbReference type="EMBL" id="BAAAFI010000002">
    <property type="protein sequence ID" value="GAA0877869.1"/>
    <property type="molecule type" value="Genomic_DNA"/>
</dbReference>
<name>A0ABP3YCD3_9BACT</name>
<gene>
    <name evidence="2" type="ORF">GCM10009119_08370</name>
</gene>
<protein>
    <recommendedName>
        <fullName evidence="1">DUF5615 domain-containing protein</fullName>
    </recommendedName>
</protein>
<dbReference type="Pfam" id="PF18480">
    <property type="entry name" value="DUF5615"/>
    <property type="match status" value="1"/>
</dbReference>
<keyword evidence="3" id="KW-1185">Reference proteome</keyword>
<dbReference type="RefSeq" id="WP_425542703.1">
    <property type="nucleotide sequence ID" value="NZ_BAAAFI010000002.1"/>
</dbReference>
<reference evidence="3" key="1">
    <citation type="journal article" date="2019" name="Int. J. Syst. Evol. Microbiol.">
        <title>The Global Catalogue of Microorganisms (GCM) 10K type strain sequencing project: providing services to taxonomists for standard genome sequencing and annotation.</title>
        <authorList>
            <consortium name="The Broad Institute Genomics Platform"/>
            <consortium name="The Broad Institute Genome Sequencing Center for Infectious Disease"/>
            <person name="Wu L."/>
            <person name="Ma J."/>
        </authorList>
    </citation>
    <scope>NUCLEOTIDE SEQUENCE [LARGE SCALE GENOMIC DNA]</scope>
    <source>
        <strain evidence="3">JCM 16112</strain>
    </source>
</reference>
<proteinExistence type="predicted"/>
<organism evidence="2 3">
    <name type="scientific">Algoriphagus jejuensis</name>
    <dbReference type="NCBI Taxonomy" id="419934"/>
    <lineage>
        <taxon>Bacteria</taxon>
        <taxon>Pseudomonadati</taxon>
        <taxon>Bacteroidota</taxon>
        <taxon>Cytophagia</taxon>
        <taxon>Cytophagales</taxon>
        <taxon>Cyclobacteriaceae</taxon>
        <taxon>Algoriphagus</taxon>
    </lineage>
</organism>
<dbReference type="InterPro" id="IPR041049">
    <property type="entry name" value="DUF5615"/>
</dbReference>
<evidence type="ECO:0000259" key="1">
    <source>
        <dbReference type="Pfam" id="PF18480"/>
    </source>
</evidence>
<evidence type="ECO:0000313" key="2">
    <source>
        <dbReference type="EMBL" id="GAA0877869.1"/>
    </source>
</evidence>
<dbReference type="Proteomes" id="UP001500469">
    <property type="component" value="Unassembled WGS sequence"/>
</dbReference>
<evidence type="ECO:0000313" key="3">
    <source>
        <dbReference type="Proteomes" id="UP001500469"/>
    </source>
</evidence>